<dbReference type="RefSeq" id="WP_016341090.1">
    <property type="nucleotide sequence ID" value="NC_021284.1"/>
</dbReference>
<dbReference type="AlphaFoldDB" id="R4UJW8"/>
<dbReference type="OrthoDB" id="9834717at2"/>
<reference evidence="1 2" key="1">
    <citation type="journal article" date="2013" name="Genome Biol. Evol.">
        <title>Complete genomes of two dipteran-associated spiroplasmas provided insights into the origin, dynamics, and impacts of viral invasion in spiroplasma.</title>
        <authorList>
            <person name="Ku C."/>
            <person name="Lo W.S."/>
            <person name="Chen L.L."/>
            <person name="Kuo C.H."/>
        </authorList>
    </citation>
    <scope>NUCLEOTIDE SEQUENCE [LARGE SCALE GENOMIC DNA]</scope>
    <source>
        <strain evidence="1">EA-1</strain>
    </source>
</reference>
<protein>
    <submittedName>
        <fullName evidence="1">Uncharacterized protein</fullName>
    </submittedName>
</protein>
<accession>R4UJW8</accession>
<gene>
    <name evidence="1" type="ORF">SSYRP_v1c08610</name>
</gene>
<proteinExistence type="predicted"/>
<dbReference type="Proteomes" id="UP000013963">
    <property type="component" value="Chromosome"/>
</dbReference>
<dbReference type="STRING" id="1276229.SSYRP_v1c08610"/>
<dbReference type="EMBL" id="CP005078">
    <property type="protein sequence ID" value="AGM26450.1"/>
    <property type="molecule type" value="Genomic_DNA"/>
</dbReference>
<name>R4UJW8_9MOLU</name>
<sequence length="190" mass="22466">MKEQSKKFANFYYQQQPQSNLILKWLEVDFDSFYSVLDCSKFVLESLFEILEQEHLILSEDIMIQIGILLSYSNGVKLLFEKLDSYLIDVEQINDCYVQTVEEINVGLILELTQFESLNLSKVTSIFQKIIKAKKIYDFLSLEKKFWAEVKNIILNCDQPKSELYKLFLLYYFTSQAITDFFYKLSVVKC</sequence>
<dbReference type="HOGENOM" id="CLU_122871_0_0_14"/>
<evidence type="ECO:0000313" key="2">
    <source>
        <dbReference type="Proteomes" id="UP000013963"/>
    </source>
</evidence>
<keyword evidence="2" id="KW-1185">Reference proteome</keyword>
<dbReference type="PATRIC" id="fig|1276229.3.peg.856"/>
<organism evidence="1 2">
    <name type="scientific">Spiroplasma syrphidicola EA-1</name>
    <dbReference type="NCBI Taxonomy" id="1276229"/>
    <lineage>
        <taxon>Bacteria</taxon>
        <taxon>Bacillati</taxon>
        <taxon>Mycoplasmatota</taxon>
        <taxon>Mollicutes</taxon>
        <taxon>Entomoplasmatales</taxon>
        <taxon>Spiroplasmataceae</taxon>
        <taxon>Spiroplasma</taxon>
    </lineage>
</organism>
<evidence type="ECO:0000313" key="1">
    <source>
        <dbReference type="EMBL" id="AGM26450.1"/>
    </source>
</evidence>
<dbReference type="KEGG" id="ssyr:SSYRP_v1c08610"/>